<dbReference type="OrthoDB" id="3647745at2759"/>
<dbReference type="AlphaFoldDB" id="A0A8H6RSC1"/>
<feature type="compositionally biased region" description="Low complexity" evidence="1">
    <location>
        <begin position="243"/>
        <end position="255"/>
    </location>
</feature>
<dbReference type="EMBL" id="JABCIY010000033">
    <property type="protein sequence ID" value="KAF7195967.1"/>
    <property type="molecule type" value="Genomic_DNA"/>
</dbReference>
<gene>
    <name evidence="2" type="ORF">HII31_02729</name>
</gene>
<feature type="region of interest" description="Disordered" evidence="1">
    <location>
        <begin position="241"/>
        <end position="268"/>
    </location>
</feature>
<organism evidence="2 3">
    <name type="scientific">Pseudocercospora fuligena</name>
    <dbReference type="NCBI Taxonomy" id="685502"/>
    <lineage>
        <taxon>Eukaryota</taxon>
        <taxon>Fungi</taxon>
        <taxon>Dikarya</taxon>
        <taxon>Ascomycota</taxon>
        <taxon>Pezizomycotina</taxon>
        <taxon>Dothideomycetes</taxon>
        <taxon>Dothideomycetidae</taxon>
        <taxon>Mycosphaerellales</taxon>
        <taxon>Mycosphaerellaceae</taxon>
        <taxon>Pseudocercospora</taxon>
    </lineage>
</organism>
<evidence type="ECO:0000313" key="3">
    <source>
        <dbReference type="Proteomes" id="UP000660729"/>
    </source>
</evidence>
<proteinExistence type="predicted"/>
<comment type="caution">
    <text evidence="2">The sequence shown here is derived from an EMBL/GenBank/DDBJ whole genome shotgun (WGS) entry which is preliminary data.</text>
</comment>
<sequence length="459" mass="50256">MAVPDLALWDADDANEWIDEAELGNTFEGVSEDQLIAGQRVVWTFEGITKVRAFCAKHQISHRNRPSPELLLGLVDQICILHNVTAFEKAANKVLYCIKEYVSNVCPALDEEQQSDGTWKCTWYRFSEAWFHPKWDGDVTPPEDDNAWYARPVVKKRHDMGPTLLIKAAIRARGAKLSKAVAAKEATKKAVKEVIEEDPNNTAAVEASTITEASVDEEASKAISVTSNDNGVEEMPEEAIMPTTDGTGTKGTSSTPVNPQQYTKPTDASNPYEIEEVLSSFTASDGNSFLLVKCKGFSTPLALPAPNLAGFQTSAPNPPCAVDLKQDDLSDQDSAVNMSEYSKATDVSTEYSAGEENDDVGSVSSLGEQCAILTAQVCEELQAPTNKKKEEELKATKPAVTKPVLVMKRTQQSAPFSRTARLSKKVQGKQPEYKFKAQNTFSEEAATLQDPIDDFEDFI</sequence>
<evidence type="ECO:0000313" key="2">
    <source>
        <dbReference type="EMBL" id="KAF7195967.1"/>
    </source>
</evidence>
<feature type="compositionally biased region" description="Polar residues" evidence="1">
    <location>
        <begin position="256"/>
        <end position="268"/>
    </location>
</feature>
<protein>
    <submittedName>
        <fullName evidence="2">Uncharacterized protein</fullName>
    </submittedName>
</protein>
<name>A0A8H6RSC1_9PEZI</name>
<evidence type="ECO:0000256" key="1">
    <source>
        <dbReference type="SAM" id="MobiDB-lite"/>
    </source>
</evidence>
<keyword evidence="3" id="KW-1185">Reference proteome</keyword>
<dbReference type="Proteomes" id="UP000660729">
    <property type="component" value="Unassembled WGS sequence"/>
</dbReference>
<accession>A0A8H6RSC1</accession>
<reference evidence="2" key="1">
    <citation type="submission" date="2020-04" db="EMBL/GenBank/DDBJ databases">
        <title>Draft genome resource of the tomato pathogen Pseudocercospora fuligena.</title>
        <authorList>
            <person name="Zaccaron A."/>
        </authorList>
    </citation>
    <scope>NUCLEOTIDE SEQUENCE</scope>
    <source>
        <strain evidence="2">PF001</strain>
    </source>
</reference>